<feature type="chain" id="PRO_5001503642" description="Sulfotransferase" evidence="9">
    <location>
        <begin position="28"/>
        <end position="526"/>
    </location>
</feature>
<evidence type="ECO:0000313" key="10">
    <source>
        <dbReference type="EMBL" id="EYU18822.1"/>
    </source>
</evidence>
<dbReference type="InterPro" id="IPR010635">
    <property type="entry name" value="Heparan_SO4-6-sulfoTrfase"/>
</dbReference>
<feature type="signal peptide" evidence="9">
    <location>
        <begin position="1"/>
        <end position="27"/>
    </location>
</feature>
<organism evidence="10 11">
    <name type="scientific">Erythranthe guttata</name>
    <name type="common">Yellow monkey flower</name>
    <name type="synonym">Mimulus guttatus</name>
    <dbReference type="NCBI Taxonomy" id="4155"/>
    <lineage>
        <taxon>Eukaryota</taxon>
        <taxon>Viridiplantae</taxon>
        <taxon>Streptophyta</taxon>
        <taxon>Embryophyta</taxon>
        <taxon>Tracheophyta</taxon>
        <taxon>Spermatophyta</taxon>
        <taxon>Magnoliopsida</taxon>
        <taxon>eudicotyledons</taxon>
        <taxon>Gunneridae</taxon>
        <taxon>Pentapetalae</taxon>
        <taxon>asterids</taxon>
        <taxon>lamiids</taxon>
        <taxon>Lamiales</taxon>
        <taxon>Phrymaceae</taxon>
        <taxon>Erythranthe</taxon>
    </lineage>
</organism>
<feature type="transmembrane region" description="Helical" evidence="8">
    <location>
        <begin position="496"/>
        <end position="515"/>
    </location>
</feature>
<evidence type="ECO:0000256" key="1">
    <source>
        <dbReference type="ARBA" id="ARBA00004167"/>
    </source>
</evidence>
<evidence type="ECO:0008006" key="12">
    <source>
        <dbReference type="Google" id="ProtNLM"/>
    </source>
</evidence>
<dbReference type="Gene3D" id="3.40.50.300">
    <property type="entry name" value="P-loop containing nucleotide triphosphate hydrolases"/>
    <property type="match status" value="1"/>
</dbReference>
<dbReference type="Proteomes" id="UP000030748">
    <property type="component" value="Unassembled WGS sequence"/>
</dbReference>
<keyword evidence="5 8" id="KW-0472">Membrane</keyword>
<evidence type="ECO:0000256" key="5">
    <source>
        <dbReference type="ARBA" id="ARBA00023136"/>
    </source>
</evidence>
<evidence type="ECO:0000256" key="9">
    <source>
        <dbReference type="SAM" id="SignalP"/>
    </source>
</evidence>
<dbReference type="PANTHER" id="PTHR12812">
    <property type="entry name" value="HEPARAN SULFATE 6-O-SULFOTRANSFERASE 3"/>
    <property type="match status" value="1"/>
</dbReference>
<dbReference type="InterPro" id="IPR027417">
    <property type="entry name" value="P-loop_NTPase"/>
</dbReference>
<keyword evidence="6" id="KW-0325">Glycoprotein</keyword>
<name>A0A022PR66_ERYGU</name>
<sequence>MRSKIIHLVLGLILVVLLSVCTIKALASDDGYKQCENTVKKWASSSVDHKVQEDKHSLRDLLFFLHVPRTGGRTYFHCFLKKLYSNSQECPRSYDKLRFDPRKANCRLLSTHDDYSMMSKLPKEKTSVVTILRNPIDRVFSTYEFSVEVAARFLIHPNLSSVAKMAQRARRKTSAVSTLDIWPWKYLVPWMREDLFARRDARKLRGQSHLVTNDSYDMEDVLMPLHEYINDPIARDIVHNGATFQIVGLTNNSYFGEAHEVRHCVLKYHSLGDLVLEVAKRKLDNMLYVGLTENHKESATMFANIVGSQVISQHTISSSGSDVAELIVSVQSLGIYYSIPIVKYIVTHLIEFLSTAEKRSLLSSTNSDLTGQSNSTHETLKNVSSTGEDELTVGKLMEAYESCIANLRNSQAERRVNSLKRISPANFTKEARRQVSKILIEEIESLNSLDMKLYTYAQHIFTKQQTHVLHNMVSAEIQTNTQSTSAYPIFNNPPSWKLSISVTALLLVLFIFLFVNSRRRTSKVKL</sequence>
<dbReference type="EMBL" id="KI632313">
    <property type="protein sequence ID" value="EYU18822.1"/>
    <property type="molecule type" value="Genomic_DNA"/>
</dbReference>
<evidence type="ECO:0000313" key="11">
    <source>
        <dbReference type="Proteomes" id="UP000030748"/>
    </source>
</evidence>
<accession>A0A022PR66</accession>
<dbReference type="SUPFAM" id="SSF52540">
    <property type="entry name" value="P-loop containing nucleoside triphosphate hydrolases"/>
    <property type="match status" value="1"/>
</dbReference>
<evidence type="ECO:0000256" key="6">
    <source>
        <dbReference type="ARBA" id="ARBA00023180"/>
    </source>
</evidence>
<evidence type="ECO:0000256" key="8">
    <source>
        <dbReference type="SAM" id="Phobius"/>
    </source>
</evidence>
<reference evidence="10 11" key="1">
    <citation type="journal article" date="2013" name="Proc. Natl. Acad. Sci. U.S.A.">
        <title>Fine-scale variation in meiotic recombination in Mimulus inferred from population shotgun sequencing.</title>
        <authorList>
            <person name="Hellsten U."/>
            <person name="Wright K.M."/>
            <person name="Jenkins J."/>
            <person name="Shu S."/>
            <person name="Yuan Y."/>
            <person name="Wessler S.R."/>
            <person name="Schmutz J."/>
            <person name="Willis J.H."/>
            <person name="Rokhsar D.S."/>
        </authorList>
    </citation>
    <scope>NUCLEOTIDE SEQUENCE [LARGE SCALE GENOMIC DNA]</scope>
    <source>
        <strain evidence="11">cv. DUN x IM62</strain>
    </source>
</reference>
<keyword evidence="4 8" id="KW-1133">Transmembrane helix</keyword>
<evidence type="ECO:0000256" key="2">
    <source>
        <dbReference type="ARBA" id="ARBA00022679"/>
    </source>
</evidence>
<keyword evidence="9" id="KW-0732">Signal</keyword>
<dbReference type="AlphaFoldDB" id="A0A022PR66"/>
<dbReference type="GO" id="GO:0016020">
    <property type="term" value="C:membrane"/>
    <property type="evidence" value="ECO:0007669"/>
    <property type="project" value="UniProtKB-SubCell"/>
</dbReference>
<keyword evidence="3 8" id="KW-0812">Transmembrane</keyword>
<comment type="subcellular location">
    <subcellularLocation>
        <location evidence="1">Membrane</location>
        <topology evidence="1">Single-pass membrane protein</topology>
    </subcellularLocation>
</comment>
<keyword evidence="11" id="KW-1185">Reference proteome</keyword>
<proteinExistence type="predicted"/>
<gene>
    <name evidence="10" type="ORF">MIMGU_mgv1a004462mg</name>
</gene>
<keyword evidence="2" id="KW-0808">Transferase</keyword>
<dbReference type="GO" id="GO:0015012">
    <property type="term" value="P:heparan sulfate proteoglycan biosynthetic process"/>
    <property type="evidence" value="ECO:0000318"/>
    <property type="project" value="GO_Central"/>
</dbReference>
<dbReference type="eggNOG" id="ENOG502QVVW">
    <property type="taxonomic scope" value="Eukaryota"/>
</dbReference>
<dbReference type="STRING" id="4155.A0A022PR66"/>
<evidence type="ECO:0000256" key="3">
    <source>
        <dbReference type="ARBA" id="ARBA00022692"/>
    </source>
</evidence>
<evidence type="ECO:0000256" key="7">
    <source>
        <dbReference type="SAM" id="MobiDB-lite"/>
    </source>
</evidence>
<feature type="region of interest" description="Disordered" evidence="7">
    <location>
        <begin position="365"/>
        <end position="386"/>
    </location>
</feature>
<dbReference type="PANTHER" id="PTHR12812:SF0">
    <property type="entry name" value="HEPARAN-SULFATE 6-O-SULFOTRANSFERASE"/>
    <property type="match status" value="1"/>
</dbReference>
<protein>
    <recommendedName>
        <fullName evidence="12">Sulfotransferase</fullName>
    </recommendedName>
</protein>
<evidence type="ECO:0000256" key="4">
    <source>
        <dbReference type="ARBA" id="ARBA00022989"/>
    </source>
</evidence>
<dbReference type="GO" id="GO:0017095">
    <property type="term" value="F:heparan sulfate 6-sulfotransferase activity"/>
    <property type="evidence" value="ECO:0000318"/>
    <property type="project" value="GO_Central"/>
</dbReference>